<evidence type="ECO:0000256" key="4">
    <source>
        <dbReference type="ARBA" id="ARBA00022801"/>
    </source>
</evidence>
<evidence type="ECO:0000256" key="6">
    <source>
        <dbReference type="ARBA" id="ARBA00023242"/>
    </source>
</evidence>
<feature type="region of interest" description="Disordered" evidence="7">
    <location>
        <begin position="786"/>
        <end position="830"/>
    </location>
</feature>
<evidence type="ECO:0000256" key="5">
    <source>
        <dbReference type="ARBA" id="ARBA00022840"/>
    </source>
</evidence>
<dbReference type="PANTHER" id="PTHR45623">
    <property type="entry name" value="CHROMODOMAIN-HELICASE-DNA-BINDING PROTEIN 3-RELATED-RELATED"/>
    <property type="match status" value="1"/>
</dbReference>
<name>A0ABR2GRP2_9EUKA</name>
<organism evidence="11 12">
    <name type="scientific">Tritrichomonas musculus</name>
    <dbReference type="NCBI Taxonomy" id="1915356"/>
    <lineage>
        <taxon>Eukaryota</taxon>
        <taxon>Metamonada</taxon>
        <taxon>Parabasalia</taxon>
        <taxon>Tritrichomonadida</taxon>
        <taxon>Tritrichomonadidae</taxon>
        <taxon>Tritrichomonas</taxon>
    </lineage>
</organism>
<feature type="region of interest" description="Disordered" evidence="7">
    <location>
        <begin position="854"/>
        <end position="906"/>
    </location>
</feature>
<dbReference type="InterPro" id="IPR049730">
    <property type="entry name" value="SNF2/RAD54-like_C"/>
</dbReference>
<evidence type="ECO:0000313" key="11">
    <source>
        <dbReference type="EMBL" id="KAK8836590.1"/>
    </source>
</evidence>
<dbReference type="InterPro" id="IPR016197">
    <property type="entry name" value="Chromo-like_dom_sf"/>
</dbReference>
<dbReference type="Pfam" id="PF00176">
    <property type="entry name" value="SNF2-rel_dom"/>
    <property type="match status" value="1"/>
</dbReference>
<sequence length="1461" mass="172647">MHKYKYMSENSTVKREIQKVVGINTPMIGPDTKYYVKYKNFSYRECKFISQKELLSYQSGKHFETKLRKQPCPFRPVPFFKSLYKPITYEYDEGFITIEKVISDRYQSGRHQYLVKWLSLDYDECTWEDKDDLPQSLIHDYFIRKEKFNEAYSKSSDDRLYPPKFSYLEQRRIISQFQPMLELPEYKNKYTLSNFQLDGINWIHRNWILHRNSILADEMGLGKTIQSLCFLLLLKKNYGIRGPFLILAPLSTIPNWMDEIEEWTNFRAVSLTGNIQARSVIEQYCLYYNENDQSKLIFDILILPIEAIKRDFSILKKIYFMCLIIDEAHRLKSPNTDLYHQCEEIKTDFTLLMTGTPVQNDIHELWSILHFVDSSKFSDFDSFNLNYSNKEDRKTIENLHEVIKPYILRREKSDIKEIETPIKEETIIEVEMTPFQRSLYKSVLCENREILVQNILKTKTSIKNISVELRKVCNHPYLLKDAKAVFLKQFKQSNNLPENSLNTPEIILNALIYASGKTILLDKLLPKLLEGEHKVLIFSQMTKMLDILDDYLYSKQYKYERLDDNKNFKMRKLAIERFKSNPDSFIFLLSTRAGVLGLNLTEADTVIIFDNDYNPQNDIQAQALCHLIGQTKEVKVYRLIMKDTYESVMFDHASKKLALNYAILGSHNGNASIEEQTSAKEIEMMLKKGAYYIFNDRCNEHDKFCEESIDQILENRSHVINHDFIYDGNSRFSKVSFNTNQRNFLNVDFSSPDFWSNLLPQSQAQTSSSLMNDKREKRKNYQFYFESQSSEENDDSSTESSSNSSDNDSSDSIDGFSDDDEKKRKLKKKRKRMKMKFVDDDFYTDLSLINVNDDSEDPLFNDDLKPKYSPKSLPQQSMNETIKTQQQQQQQQQQQYQQQHRSVPEPKKLTKEQIIYVKKKAEDEVQYILSTKFKQALALLFNFGLYGFRFIKKSPSKEFAEYFLLSLIQSTIEEKKIQYLNYVRAVKPKMMRKIDSLVTNHPFQIREEDVYSGFLQIATSFHEIDRYLQEDPNASSRHDIYEIMKIEIAPNIKFMITFLGQKVPSIDDIFKKIKFYDSAYRAAVYITNERLPPNFYFAPSVPFFQFPFWGVEMDFYFLCGTVIYGIMNMEHVFTDPKLPFCLINQEIFPKIAILRDKFQLILNEVNFIIPNDYDFKGKLINDYSYFKMINWRLLNKTAISWNFKKQIIRGLYFYGIPIYDKNDSKSNSQIIEKLKFVFHADEIDDFAFTLFISAVLAYCRRFQPEIDVGPFNVPVKVVIRVLNKKTSTLERIEFIEPDKSAIFKSKDKKIYEYDLRWVIEEKIRNAAKNIYTFQKVRSYYNFFNKKVVIDMNKMPSINVKHSFNFPRWGLKSNFVQNQWCKAADIKLFNITASYGFLLFSEFGRAFLNITDQTYAVWRLNEITSIRPVRPKFAELIDCLFPSDPKIDRLETILSTIQKADI</sequence>
<dbReference type="Gene3D" id="3.40.50.10810">
    <property type="entry name" value="Tandem AAA-ATPase domain"/>
    <property type="match status" value="1"/>
</dbReference>
<feature type="domain" description="Helicase C-terminal" evidence="10">
    <location>
        <begin position="520"/>
        <end position="677"/>
    </location>
</feature>
<evidence type="ECO:0000259" key="9">
    <source>
        <dbReference type="PROSITE" id="PS51192"/>
    </source>
</evidence>
<keyword evidence="12" id="KW-1185">Reference proteome</keyword>
<accession>A0ABR2GRP2</accession>
<dbReference type="InterPro" id="IPR027417">
    <property type="entry name" value="P-loop_NTPase"/>
</dbReference>
<dbReference type="SUPFAM" id="SSF54160">
    <property type="entry name" value="Chromo domain-like"/>
    <property type="match status" value="2"/>
</dbReference>
<feature type="compositionally biased region" description="Low complexity" evidence="7">
    <location>
        <begin position="798"/>
        <end position="807"/>
    </location>
</feature>
<keyword evidence="4" id="KW-0378">Hydrolase</keyword>
<dbReference type="InterPro" id="IPR000330">
    <property type="entry name" value="SNF2_N"/>
</dbReference>
<evidence type="ECO:0000256" key="7">
    <source>
        <dbReference type="SAM" id="MobiDB-lite"/>
    </source>
</evidence>
<dbReference type="Proteomes" id="UP001470230">
    <property type="component" value="Unassembled WGS sequence"/>
</dbReference>
<dbReference type="InterPro" id="IPR023780">
    <property type="entry name" value="Chromo_domain"/>
</dbReference>
<keyword evidence="5" id="KW-0067">ATP-binding</keyword>
<gene>
    <name evidence="11" type="ORF">M9Y10_037524</name>
</gene>
<keyword evidence="3" id="KW-0547">Nucleotide-binding</keyword>
<dbReference type="InterPro" id="IPR001650">
    <property type="entry name" value="Helicase_C-like"/>
</dbReference>
<dbReference type="SMART" id="SM00298">
    <property type="entry name" value="CHROMO"/>
    <property type="match status" value="2"/>
</dbReference>
<feature type="domain" description="Chromo" evidence="8">
    <location>
        <begin position="96"/>
        <end position="154"/>
    </location>
</feature>
<dbReference type="SMART" id="SM00490">
    <property type="entry name" value="HELICc"/>
    <property type="match status" value="1"/>
</dbReference>
<dbReference type="CDD" id="cd18793">
    <property type="entry name" value="SF2_C_SNF"/>
    <property type="match status" value="1"/>
</dbReference>
<dbReference type="PROSITE" id="PS50013">
    <property type="entry name" value="CHROMO_2"/>
    <property type="match status" value="1"/>
</dbReference>
<reference evidence="11 12" key="1">
    <citation type="submission" date="2024-04" db="EMBL/GenBank/DDBJ databases">
        <title>Tritrichomonas musculus Genome.</title>
        <authorList>
            <person name="Alves-Ferreira E."/>
            <person name="Grigg M."/>
            <person name="Lorenzi H."/>
            <person name="Galac M."/>
        </authorList>
    </citation>
    <scope>NUCLEOTIDE SEQUENCE [LARGE SCALE GENOMIC DNA]</scope>
    <source>
        <strain evidence="11 12">EAF2021</strain>
    </source>
</reference>
<dbReference type="Pfam" id="PF00385">
    <property type="entry name" value="Chromo"/>
    <property type="match status" value="1"/>
</dbReference>
<feature type="compositionally biased region" description="Low complexity" evidence="7">
    <location>
        <begin position="885"/>
        <end position="899"/>
    </location>
</feature>
<dbReference type="Gene3D" id="3.40.50.300">
    <property type="entry name" value="P-loop containing nucleotide triphosphate hydrolases"/>
    <property type="match status" value="1"/>
</dbReference>
<evidence type="ECO:0000259" key="8">
    <source>
        <dbReference type="PROSITE" id="PS50013"/>
    </source>
</evidence>
<feature type="domain" description="Helicase ATP-binding" evidence="9">
    <location>
        <begin position="204"/>
        <end position="375"/>
    </location>
</feature>
<comment type="caution">
    <text evidence="11">The sequence shown here is derived from an EMBL/GenBank/DDBJ whole genome shotgun (WGS) entry which is preliminary data.</text>
</comment>
<evidence type="ECO:0000259" key="10">
    <source>
        <dbReference type="PROSITE" id="PS51194"/>
    </source>
</evidence>
<evidence type="ECO:0000313" key="12">
    <source>
        <dbReference type="Proteomes" id="UP001470230"/>
    </source>
</evidence>
<comment type="subcellular location">
    <subcellularLocation>
        <location evidence="1">Nucleus</location>
    </subcellularLocation>
</comment>
<dbReference type="InterPro" id="IPR000953">
    <property type="entry name" value="Chromo/chromo_shadow_dom"/>
</dbReference>
<dbReference type="PROSITE" id="PS51194">
    <property type="entry name" value="HELICASE_CTER"/>
    <property type="match status" value="1"/>
</dbReference>
<feature type="compositionally biased region" description="Acidic residues" evidence="7">
    <location>
        <begin position="808"/>
        <end position="819"/>
    </location>
</feature>
<feature type="compositionally biased region" description="Polar residues" evidence="7">
    <location>
        <begin position="872"/>
        <end position="884"/>
    </location>
</feature>
<proteinExistence type="predicted"/>
<dbReference type="SUPFAM" id="SSF52540">
    <property type="entry name" value="P-loop containing nucleoside triphosphate hydrolases"/>
    <property type="match status" value="2"/>
</dbReference>
<evidence type="ECO:0000256" key="1">
    <source>
        <dbReference type="ARBA" id="ARBA00004123"/>
    </source>
</evidence>
<dbReference type="Pfam" id="PF00271">
    <property type="entry name" value="Helicase_C"/>
    <property type="match status" value="1"/>
</dbReference>
<dbReference type="InterPro" id="IPR014001">
    <property type="entry name" value="Helicase_ATP-bd"/>
</dbReference>
<keyword evidence="6" id="KW-0539">Nucleus</keyword>
<dbReference type="EMBL" id="JAPFFF010000064">
    <property type="protein sequence ID" value="KAK8836590.1"/>
    <property type="molecule type" value="Genomic_DNA"/>
</dbReference>
<dbReference type="Gene3D" id="2.40.50.40">
    <property type="match status" value="1"/>
</dbReference>
<keyword evidence="2" id="KW-0677">Repeat</keyword>
<dbReference type="SMART" id="SM00487">
    <property type="entry name" value="DEXDc"/>
    <property type="match status" value="1"/>
</dbReference>
<protein>
    <submittedName>
        <fullName evidence="11">Choline dehydrogenase 6</fullName>
    </submittedName>
</protein>
<evidence type="ECO:0000256" key="2">
    <source>
        <dbReference type="ARBA" id="ARBA00022737"/>
    </source>
</evidence>
<dbReference type="PANTHER" id="PTHR45623:SF11">
    <property type="entry name" value="KISMET, ISOFORM C"/>
    <property type="match status" value="1"/>
</dbReference>
<dbReference type="PROSITE" id="PS51192">
    <property type="entry name" value="HELICASE_ATP_BIND_1"/>
    <property type="match status" value="1"/>
</dbReference>
<dbReference type="InterPro" id="IPR038718">
    <property type="entry name" value="SNF2-like_sf"/>
</dbReference>
<evidence type="ECO:0000256" key="3">
    <source>
        <dbReference type="ARBA" id="ARBA00022741"/>
    </source>
</evidence>